<accession>A0A7Y9NID7</accession>
<comment type="caution">
    <text evidence="2">The sequence shown here is derived from an EMBL/GenBank/DDBJ whole genome shotgun (WGS) entry which is preliminary data.</text>
</comment>
<evidence type="ECO:0000313" key="2">
    <source>
        <dbReference type="EMBL" id="NYF49839.1"/>
    </source>
</evidence>
<feature type="domain" description="DinB-like" evidence="1">
    <location>
        <begin position="15"/>
        <end position="138"/>
    </location>
</feature>
<dbReference type="Gene3D" id="1.20.120.450">
    <property type="entry name" value="dinb family like domain"/>
    <property type="match status" value="1"/>
</dbReference>
<protein>
    <submittedName>
        <fullName evidence="2">Putative damage-inducible protein DinB</fullName>
    </submittedName>
</protein>
<dbReference type="EMBL" id="JACCCV010000001">
    <property type="protein sequence ID" value="NYF49839.1"/>
    <property type="molecule type" value="Genomic_DNA"/>
</dbReference>
<evidence type="ECO:0000259" key="1">
    <source>
        <dbReference type="Pfam" id="PF12867"/>
    </source>
</evidence>
<dbReference type="InterPro" id="IPR034660">
    <property type="entry name" value="DinB/YfiT-like"/>
</dbReference>
<sequence length="171" mass="19275">MLAQSLLAEFEDQVPVTRRFLERLPDNKLTWKPHSRSLTAGQLAYHLAFVPGGVVRGAQKDQIPPPEFQFPQPASVQEVLDTFDQSVATVREVLPGFDDAAMNATWRIVAGDQEIAAMPRVVFLRNIMLNHWYQHRGQFCVYLRLLDVPVPSSWGPSADERSALQQEPQPA</sequence>
<name>A0A7Y9NID7_9BACT</name>
<evidence type="ECO:0000313" key="3">
    <source>
        <dbReference type="Proteomes" id="UP000534186"/>
    </source>
</evidence>
<proteinExistence type="predicted"/>
<dbReference type="InterPro" id="IPR024775">
    <property type="entry name" value="DinB-like"/>
</dbReference>
<organism evidence="2 3">
    <name type="scientific">Tunturiibacter lichenicola</name>
    <dbReference type="NCBI Taxonomy" id="2051959"/>
    <lineage>
        <taxon>Bacteria</taxon>
        <taxon>Pseudomonadati</taxon>
        <taxon>Acidobacteriota</taxon>
        <taxon>Terriglobia</taxon>
        <taxon>Terriglobales</taxon>
        <taxon>Acidobacteriaceae</taxon>
        <taxon>Tunturiibacter</taxon>
    </lineage>
</organism>
<gene>
    <name evidence="2" type="ORF">HDF12_000204</name>
</gene>
<dbReference type="Pfam" id="PF12867">
    <property type="entry name" value="DinB_2"/>
    <property type="match status" value="1"/>
</dbReference>
<dbReference type="Proteomes" id="UP000534186">
    <property type="component" value="Unassembled WGS sequence"/>
</dbReference>
<dbReference type="SUPFAM" id="SSF109854">
    <property type="entry name" value="DinB/YfiT-like putative metalloenzymes"/>
    <property type="match status" value="1"/>
</dbReference>
<reference evidence="2 3" key="1">
    <citation type="submission" date="2020-07" db="EMBL/GenBank/DDBJ databases">
        <title>Genomic Encyclopedia of Type Strains, Phase IV (KMG-V): Genome sequencing to study the core and pangenomes of soil and plant-associated prokaryotes.</title>
        <authorList>
            <person name="Whitman W."/>
        </authorList>
    </citation>
    <scope>NUCLEOTIDE SEQUENCE [LARGE SCALE GENOMIC DNA]</scope>
    <source>
        <strain evidence="2 3">M8UP30</strain>
    </source>
</reference>
<dbReference type="AlphaFoldDB" id="A0A7Y9NID7"/>